<dbReference type="GO" id="GO:0140664">
    <property type="term" value="F:ATP-dependent DNA damage sensor activity"/>
    <property type="evidence" value="ECO:0007669"/>
    <property type="project" value="InterPro"/>
</dbReference>
<evidence type="ECO:0000256" key="9">
    <source>
        <dbReference type="ARBA" id="ARBA00023125"/>
    </source>
</evidence>
<evidence type="ECO:0000256" key="1">
    <source>
        <dbReference type="ARBA" id="ARBA00022723"/>
    </source>
</evidence>
<comment type="caution">
    <text evidence="15">The sequence shown here is derived from an EMBL/GenBank/DDBJ whole genome shotgun (WGS) entry which is preliminary data.</text>
</comment>
<proteinExistence type="inferred from homology"/>
<organism evidence="15 16">
    <name type="scientific">Aerophobetes bacterium</name>
    <dbReference type="NCBI Taxonomy" id="2030807"/>
    <lineage>
        <taxon>Bacteria</taxon>
        <taxon>Candidatus Aerophobota</taxon>
    </lineage>
</organism>
<dbReference type="GO" id="GO:0005829">
    <property type="term" value="C:cytosol"/>
    <property type="evidence" value="ECO:0007669"/>
    <property type="project" value="TreeGrafter"/>
</dbReference>
<evidence type="ECO:0000256" key="6">
    <source>
        <dbReference type="ARBA" id="ARBA00022833"/>
    </source>
</evidence>
<dbReference type="SMART" id="SM00382">
    <property type="entry name" value="AAA"/>
    <property type="match status" value="1"/>
</dbReference>
<evidence type="ECO:0000256" key="11">
    <source>
        <dbReference type="HAMAP-Rule" id="MF_01498"/>
    </source>
</evidence>
<dbReference type="InterPro" id="IPR027417">
    <property type="entry name" value="P-loop_NTPase"/>
</dbReference>
<dbReference type="Pfam" id="PF18073">
    <property type="entry name" value="Zn_ribbon_LapB"/>
    <property type="match status" value="1"/>
</dbReference>
<keyword evidence="7 11" id="KW-0067">ATP-binding</keyword>
<dbReference type="GO" id="GO:0000725">
    <property type="term" value="P:recombinational repair"/>
    <property type="evidence" value="ECO:0007669"/>
    <property type="project" value="UniProtKB-UniRule"/>
</dbReference>
<dbReference type="Gene3D" id="3.30.230.10">
    <property type="match status" value="1"/>
</dbReference>
<evidence type="ECO:0000256" key="8">
    <source>
        <dbReference type="ARBA" id="ARBA00023016"/>
    </source>
</evidence>
<evidence type="ECO:0000256" key="12">
    <source>
        <dbReference type="NCBIfam" id="TIGR00416"/>
    </source>
</evidence>
<keyword evidence="2 11" id="KW-0547">Nucleotide-binding</keyword>
<dbReference type="InterPro" id="IPR014721">
    <property type="entry name" value="Ribsml_uS5_D2-typ_fold_subgr"/>
</dbReference>
<keyword evidence="5" id="KW-0378">Hydrolase</keyword>
<dbReference type="CDD" id="cd01121">
    <property type="entry name" value="RadA_SMS_N"/>
    <property type="match status" value="1"/>
</dbReference>
<dbReference type="InterPro" id="IPR041166">
    <property type="entry name" value="Rubredoxin_2"/>
</dbReference>
<dbReference type="FunFam" id="3.40.50.300:FF:000050">
    <property type="entry name" value="DNA repair protein RadA"/>
    <property type="match status" value="1"/>
</dbReference>
<keyword evidence="6 13" id="KW-0862">Zinc</keyword>
<dbReference type="NCBIfam" id="TIGR00416">
    <property type="entry name" value="sms"/>
    <property type="match status" value="1"/>
</dbReference>
<dbReference type="SUPFAM" id="SSF52540">
    <property type="entry name" value="P-loop containing nucleoside triphosphate hydrolases"/>
    <property type="match status" value="1"/>
</dbReference>
<dbReference type="AlphaFoldDB" id="A0A523S5F4"/>
<dbReference type="PRINTS" id="PR01874">
    <property type="entry name" value="DNAREPAIRADA"/>
</dbReference>
<dbReference type="GO" id="GO:0016787">
    <property type="term" value="F:hydrolase activity"/>
    <property type="evidence" value="ECO:0007669"/>
    <property type="project" value="UniProtKB-KW"/>
</dbReference>
<keyword evidence="4 13" id="KW-0863">Zinc-finger</keyword>
<dbReference type="InterPro" id="IPR004504">
    <property type="entry name" value="DNA_repair_RadA"/>
</dbReference>
<comment type="similarity">
    <text evidence="11 13">Belongs to the RecA family. RadA subfamily.</text>
</comment>
<dbReference type="SUPFAM" id="SSF54211">
    <property type="entry name" value="Ribosomal protein S5 domain 2-like"/>
    <property type="match status" value="1"/>
</dbReference>
<evidence type="ECO:0000256" key="2">
    <source>
        <dbReference type="ARBA" id="ARBA00022741"/>
    </source>
</evidence>
<evidence type="ECO:0000313" key="16">
    <source>
        <dbReference type="Proteomes" id="UP000316360"/>
    </source>
</evidence>
<feature type="binding site" evidence="11">
    <location>
        <begin position="93"/>
        <end position="100"/>
    </location>
    <ligand>
        <name>ATP</name>
        <dbReference type="ChEBI" id="CHEBI:30616"/>
    </ligand>
</feature>
<dbReference type="Pfam" id="PF13541">
    <property type="entry name" value="ChlI"/>
    <property type="match status" value="1"/>
</dbReference>
<evidence type="ECO:0000259" key="14">
    <source>
        <dbReference type="PROSITE" id="PS50162"/>
    </source>
</evidence>
<evidence type="ECO:0000256" key="4">
    <source>
        <dbReference type="ARBA" id="ARBA00022771"/>
    </source>
</evidence>
<keyword evidence="1 11" id="KW-0479">Metal-binding</keyword>
<evidence type="ECO:0000256" key="5">
    <source>
        <dbReference type="ARBA" id="ARBA00022801"/>
    </source>
</evidence>
<dbReference type="InterPro" id="IPR020568">
    <property type="entry name" value="Ribosomal_Su5_D2-typ_SF"/>
</dbReference>
<dbReference type="GO" id="GO:0005524">
    <property type="term" value="F:ATP binding"/>
    <property type="evidence" value="ECO:0007669"/>
    <property type="project" value="UniProtKB-UniRule"/>
</dbReference>
<evidence type="ECO:0000256" key="3">
    <source>
        <dbReference type="ARBA" id="ARBA00022763"/>
    </source>
</evidence>
<evidence type="ECO:0000256" key="13">
    <source>
        <dbReference type="RuleBase" id="RU003555"/>
    </source>
</evidence>
<dbReference type="Pfam" id="PF13481">
    <property type="entry name" value="AAA_25"/>
    <property type="match status" value="1"/>
</dbReference>
<dbReference type="EMBL" id="SOKJ01000033">
    <property type="protein sequence ID" value="TET13029.1"/>
    <property type="molecule type" value="Genomic_DNA"/>
</dbReference>
<keyword evidence="9 11" id="KW-0238">DNA-binding</keyword>
<comment type="function">
    <text evidence="13">DNA-dependent ATPase involved in processing of recombination intermediates, plays a role in repairing DNA breaks. Stimulates the branch migration of RecA-mediated strand transfer reactions, allowing the 3' invading strand to extend heteroduplex DNA faster. Binds ssDNA in the presence of ADP but not other nucleotides, has ATPase activity that is stimulated by ssDNA and various branched DNA structures, but inhibited by SSB. Does not have RecA's homology-searching function.</text>
</comment>
<dbReference type="GO" id="GO:0008270">
    <property type="term" value="F:zinc ion binding"/>
    <property type="evidence" value="ECO:0007669"/>
    <property type="project" value="UniProtKB-KW"/>
</dbReference>
<comment type="domain">
    <text evidence="11">The middle region has homology to RecA with ATPase motifs including the RadA KNRFG motif, while the C-terminus is homologous to Lon protease.</text>
</comment>
<feature type="short sequence motif" description="RadA KNRFG motif" evidence="11">
    <location>
        <begin position="250"/>
        <end position="254"/>
    </location>
</feature>
<dbReference type="Gene3D" id="3.40.50.300">
    <property type="entry name" value="P-loop containing nucleotide triphosphate hydrolases"/>
    <property type="match status" value="1"/>
</dbReference>
<evidence type="ECO:0000256" key="7">
    <source>
        <dbReference type="ARBA" id="ARBA00022840"/>
    </source>
</evidence>
<keyword evidence="3 11" id="KW-0227">DNA damage</keyword>
<feature type="domain" description="RecA family profile 1" evidence="14">
    <location>
        <begin position="64"/>
        <end position="213"/>
    </location>
</feature>
<sequence length="456" mass="50796">MKKEKTRFICQGCGHTFFKWFGRCPECGEWDSFHEEKLEKKAFYPGLSLPQTKPKSIKDIEESSQKRYSSGVKEFDRILGGGVVPGSLVLIGGEPGIGKSTLVLEVGSRLSGPESVVLYVSGEESVEQSKLRASRLGVNSAYLYVSCETNLEEIVRQIDDLGPRVVIIDSIQTIYREDYSSAPGSVAQVRESTAYLMKLAKHKKITIFLIGHVTKEGAIAGPKILEHVVDTVLYFESGRDYQYRILRVVKNRFGPTSEIGIFNMEEDGLKEITDSSKLFLEDLSLDRGTPGTAIVPTIEGSRSFLVEIQALVTSSNLAIPRRITQGIDYNRLCLLLAVLEKRGSLRFFNQDVYLNIAGGMKVNEPACDLAIALAIVSILKNKPFLKKTIAIGEIGLTGEIRGVRFMEKRIKEAVKLGFTRCLVPYCELRKWENLPGVEFIKVGRIEDALEKGIKEE</sequence>
<dbReference type="InterPro" id="IPR020588">
    <property type="entry name" value="RecA_ATP-bd"/>
</dbReference>
<keyword evidence="10 11" id="KW-0234">DNA repair</keyword>
<keyword evidence="8 11" id="KW-0346">Stress response</keyword>
<evidence type="ECO:0000313" key="15">
    <source>
        <dbReference type="EMBL" id="TET13029.1"/>
    </source>
</evidence>
<evidence type="ECO:0000256" key="10">
    <source>
        <dbReference type="ARBA" id="ARBA00023204"/>
    </source>
</evidence>
<protein>
    <recommendedName>
        <fullName evidence="11 12">DNA repair protein RadA</fullName>
    </recommendedName>
</protein>
<dbReference type="PANTHER" id="PTHR32472:SF10">
    <property type="entry name" value="DNA REPAIR PROTEIN RADA-LIKE PROTEIN"/>
    <property type="match status" value="1"/>
</dbReference>
<dbReference type="GO" id="GO:0003684">
    <property type="term" value="F:damaged DNA binding"/>
    <property type="evidence" value="ECO:0007669"/>
    <property type="project" value="InterPro"/>
</dbReference>
<dbReference type="Proteomes" id="UP000316360">
    <property type="component" value="Unassembled WGS sequence"/>
</dbReference>
<dbReference type="PROSITE" id="PS50162">
    <property type="entry name" value="RECA_2"/>
    <property type="match status" value="1"/>
</dbReference>
<name>A0A523S5F4_UNCAE</name>
<dbReference type="PANTHER" id="PTHR32472">
    <property type="entry name" value="DNA REPAIR PROTEIN RADA"/>
    <property type="match status" value="1"/>
</dbReference>
<dbReference type="InterPro" id="IPR003593">
    <property type="entry name" value="AAA+_ATPase"/>
</dbReference>
<dbReference type="HAMAP" id="MF_01498">
    <property type="entry name" value="RadA_bact"/>
    <property type="match status" value="1"/>
</dbReference>
<feature type="region of interest" description="Lon-protease-like" evidence="11">
    <location>
        <begin position="351"/>
        <end position="456"/>
    </location>
</feature>
<accession>A0A523S5F4</accession>
<comment type="function">
    <text evidence="11">Plays a role in repairing double-strand DNA breaks, probably involving stabilizing or processing branched DNA or blocked replication forks.</text>
</comment>
<reference evidence="15 16" key="1">
    <citation type="submission" date="2019-03" db="EMBL/GenBank/DDBJ databases">
        <title>Metabolic potential of uncultured bacteria and archaea associated with petroleum seepage in deep-sea sediments.</title>
        <authorList>
            <person name="Dong X."/>
            <person name="Hubert C."/>
        </authorList>
    </citation>
    <scope>NUCLEOTIDE SEQUENCE [LARGE SCALE GENOMIC DNA]</scope>
    <source>
        <strain evidence="15">E44_bin7</strain>
    </source>
</reference>
<gene>
    <name evidence="11 15" type="primary">radA</name>
    <name evidence="15" type="ORF">E3J84_00615</name>
</gene>